<name>A0ACC2VSA7_9TREE</name>
<evidence type="ECO:0000313" key="1">
    <source>
        <dbReference type="EMBL" id="KAJ9102232.1"/>
    </source>
</evidence>
<gene>
    <name evidence="1" type="ORF">QFC20_005061</name>
</gene>
<reference evidence="1" key="1">
    <citation type="submission" date="2023-04" db="EMBL/GenBank/DDBJ databases">
        <title>Draft Genome sequencing of Naganishia species isolated from polar environments using Oxford Nanopore Technology.</title>
        <authorList>
            <person name="Leo P."/>
            <person name="Venkateswaran K."/>
        </authorList>
    </citation>
    <scope>NUCLEOTIDE SEQUENCE</scope>
    <source>
        <strain evidence="1">MNA-CCFEE 5262</strain>
    </source>
</reference>
<organism evidence="1 2">
    <name type="scientific">Naganishia adeliensis</name>
    <dbReference type="NCBI Taxonomy" id="92952"/>
    <lineage>
        <taxon>Eukaryota</taxon>
        <taxon>Fungi</taxon>
        <taxon>Dikarya</taxon>
        <taxon>Basidiomycota</taxon>
        <taxon>Agaricomycotina</taxon>
        <taxon>Tremellomycetes</taxon>
        <taxon>Filobasidiales</taxon>
        <taxon>Filobasidiaceae</taxon>
        <taxon>Naganishia</taxon>
    </lineage>
</organism>
<protein>
    <submittedName>
        <fullName evidence="1">Uncharacterized protein</fullName>
    </submittedName>
</protein>
<keyword evidence="2" id="KW-1185">Reference proteome</keyword>
<dbReference type="EMBL" id="JASBWS010000065">
    <property type="protein sequence ID" value="KAJ9102232.1"/>
    <property type="molecule type" value="Genomic_DNA"/>
</dbReference>
<comment type="caution">
    <text evidence="1">The sequence shown here is derived from an EMBL/GenBank/DDBJ whole genome shotgun (WGS) entry which is preliminary data.</text>
</comment>
<dbReference type="Proteomes" id="UP001230649">
    <property type="component" value="Unassembled WGS sequence"/>
</dbReference>
<proteinExistence type="predicted"/>
<evidence type="ECO:0000313" key="2">
    <source>
        <dbReference type="Proteomes" id="UP001230649"/>
    </source>
</evidence>
<accession>A0ACC2VSA7</accession>
<sequence>MAKNKKKSANTSSGTPGVRSTEEPDVTVEEPAEVGEGNGVVEDAKDEVKAVNGDVCRFTCGVGKGYRAGPKAEEPTPAPETVEKSGSDDEDEEEEEEDDSTRITRLEHELETTRAEKEQLGTQYRSLLSKLTTMRQSLGDRLREDAEELDRRESQITQLSADLQAAQESITSLRTELESSAEESTQLSAQVSQLRLAASTQTSDVLSLTRELLGSRGGAGT</sequence>